<gene>
    <name evidence="1" type="ORF">HGA07_17335</name>
</gene>
<accession>A0A7X6M134</accession>
<keyword evidence="2" id="KW-1185">Reference proteome</keyword>
<proteinExistence type="predicted"/>
<protein>
    <submittedName>
        <fullName evidence="1">SRPBCC family protein</fullName>
    </submittedName>
</protein>
<evidence type="ECO:0000313" key="1">
    <source>
        <dbReference type="EMBL" id="NKY87387.1"/>
    </source>
</evidence>
<comment type="caution">
    <text evidence="1">The sequence shown here is derived from an EMBL/GenBank/DDBJ whole genome shotgun (WGS) entry which is preliminary data.</text>
</comment>
<dbReference type="RefSeq" id="WP_040718888.1">
    <property type="nucleotide sequence ID" value="NZ_CAWPHS010000009.1"/>
</dbReference>
<organism evidence="1 2">
    <name type="scientific">Nocardia veterana</name>
    <dbReference type="NCBI Taxonomy" id="132249"/>
    <lineage>
        <taxon>Bacteria</taxon>
        <taxon>Bacillati</taxon>
        <taxon>Actinomycetota</taxon>
        <taxon>Actinomycetes</taxon>
        <taxon>Mycobacteriales</taxon>
        <taxon>Nocardiaceae</taxon>
        <taxon>Nocardia</taxon>
    </lineage>
</organism>
<dbReference type="Gene3D" id="3.30.530.20">
    <property type="match status" value="1"/>
</dbReference>
<evidence type="ECO:0000313" key="2">
    <source>
        <dbReference type="Proteomes" id="UP000523447"/>
    </source>
</evidence>
<dbReference type="CDD" id="cd07812">
    <property type="entry name" value="SRPBCC"/>
    <property type="match status" value="1"/>
</dbReference>
<dbReference type="EMBL" id="JAAXPE010000017">
    <property type="protein sequence ID" value="NKY87387.1"/>
    <property type="molecule type" value="Genomic_DNA"/>
</dbReference>
<dbReference type="Proteomes" id="UP000523447">
    <property type="component" value="Unassembled WGS sequence"/>
</dbReference>
<dbReference type="SUPFAM" id="SSF55961">
    <property type="entry name" value="Bet v1-like"/>
    <property type="match status" value="1"/>
</dbReference>
<dbReference type="InterPro" id="IPR023393">
    <property type="entry name" value="START-like_dom_sf"/>
</dbReference>
<dbReference type="AlphaFoldDB" id="A0A7X6M134"/>
<name>A0A7X6M134_9NOCA</name>
<reference evidence="1 2" key="1">
    <citation type="submission" date="2020-04" db="EMBL/GenBank/DDBJ databases">
        <title>MicrobeNet Type strains.</title>
        <authorList>
            <person name="Nicholson A.C."/>
        </authorList>
    </citation>
    <scope>NUCLEOTIDE SEQUENCE [LARGE SCALE GENOMIC DNA]</scope>
    <source>
        <strain evidence="1 2">DSM 44445</strain>
    </source>
</reference>
<sequence>MTDVRMEVPGTVEEVFAVLADGWSYGHWVVGSTHIRDVDADWPQVGSRIHHSVGAWPVTVQQATTVRAVDPPHSIELDAQLWPLGVAWIRMAMNPIDADTTEVTMSEKLIRGPGRLVPGPVQSLALVPRNKESLNRLCELVAAHYGS</sequence>